<organism evidence="1 2">
    <name type="scientific">Cetraspora pellucida</name>
    <dbReference type="NCBI Taxonomy" id="1433469"/>
    <lineage>
        <taxon>Eukaryota</taxon>
        <taxon>Fungi</taxon>
        <taxon>Fungi incertae sedis</taxon>
        <taxon>Mucoromycota</taxon>
        <taxon>Glomeromycotina</taxon>
        <taxon>Glomeromycetes</taxon>
        <taxon>Diversisporales</taxon>
        <taxon>Gigasporaceae</taxon>
        <taxon>Cetraspora</taxon>
    </lineage>
</organism>
<evidence type="ECO:0000313" key="2">
    <source>
        <dbReference type="Proteomes" id="UP000789759"/>
    </source>
</evidence>
<name>A0A9N9C5M6_9GLOM</name>
<dbReference type="Proteomes" id="UP000789759">
    <property type="component" value="Unassembled WGS sequence"/>
</dbReference>
<feature type="non-terminal residue" evidence="1">
    <location>
        <position position="65"/>
    </location>
</feature>
<protein>
    <submittedName>
        <fullName evidence="1">19670_t:CDS:1</fullName>
    </submittedName>
</protein>
<gene>
    <name evidence="1" type="ORF">CPELLU_LOCUS6480</name>
</gene>
<proteinExistence type="predicted"/>
<dbReference type="AlphaFoldDB" id="A0A9N9C5M6"/>
<keyword evidence="2" id="KW-1185">Reference proteome</keyword>
<accession>A0A9N9C5M6</accession>
<sequence length="65" mass="7643">MLNIVRNASDLYEFSDQYIYNISKIQEQKEYQHTANIAKNEAQNQTHAQKIINQKAYLSSFDFGQ</sequence>
<dbReference type="EMBL" id="CAJVQA010004043">
    <property type="protein sequence ID" value="CAG8589872.1"/>
    <property type="molecule type" value="Genomic_DNA"/>
</dbReference>
<evidence type="ECO:0000313" key="1">
    <source>
        <dbReference type="EMBL" id="CAG8589872.1"/>
    </source>
</evidence>
<reference evidence="1" key="1">
    <citation type="submission" date="2021-06" db="EMBL/GenBank/DDBJ databases">
        <authorList>
            <person name="Kallberg Y."/>
            <person name="Tangrot J."/>
            <person name="Rosling A."/>
        </authorList>
    </citation>
    <scope>NUCLEOTIDE SEQUENCE</scope>
    <source>
        <strain evidence="1">FL966</strain>
    </source>
</reference>
<comment type="caution">
    <text evidence="1">The sequence shown here is derived from an EMBL/GenBank/DDBJ whole genome shotgun (WGS) entry which is preliminary data.</text>
</comment>